<dbReference type="AlphaFoldDB" id="A0A409WMV9"/>
<dbReference type="InParanoid" id="A0A409WMV9"/>
<organism evidence="1 2">
    <name type="scientific">Psilocybe cyanescens</name>
    <dbReference type="NCBI Taxonomy" id="93625"/>
    <lineage>
        <taxon>Eukaryota</taxon>
        <taxon>Fungi</taxon>
        <taxon>Dikarya</taxon>
        <taxon>Basidiomycota</taxon>
        <taxon>Agaricomycotina</taxon>
        <taxon>Agaricomycetes</taxon>
        <taxon>Agaricomycetidae</taxon>
        <taxon>Agaricales</taxon>
        <taxon>Agaricineae</taxon>
        <taxon>Strophariaceae</taxon>
        <taxon>Psilocybe</taxon>
    </lineage>
</organism>
<keyword evidence="2" id="KW-1185">Reference proteome</keyword>
<comment type="caution">
    <text evidence="1">The sequence shown here is derived from an EMBL/GenBank/DDBJ whole genome shotgun (WGS) entry which is preliminary data.</text>
</comment>
<evidence type="ECO:0000313" key="1">
    <source>
        <dbReference type="EMBL" id="PPQ79833.1"/>
    </source>
</evidence>
<name>A0A409WMV9_PSICY</name>
<sequence length="78" mass="8992">MRPRRAKGASNWFNASHTFRNVKSTPKKWLKVILAMEADSSESYGIFSALIEFAFYTAVESLLKELYDVLVQTMLKQM</sequence>
<dbReference type="EMBL" id="NHYD01003360">
    <property type="protein sequence ID" value="PPQ79833.1"/>
    <property type="molecule type" value="Genomic_DNA"/>
</dbReference>
<gene>
    <name evidence="1" type="ORF">CVT25_002986</name>
</gene>
<evidence type="ECO:0000313" key="2">
    <source>
        <dbReference type="Proteomes" id="UP000283269"/>
    </source>
</evidence>
<reference evidence="1 2" key="1">
    <citation type="journal article" date="2018" name="Evol. Lett.">
        <title>Horizontal gene cluster transfer increased hallucinogenic mushroom diversity.</title>
        <authorList>
            <person name="Reynolds H.T."/>
            <person name="Vijayakumar V."/>
            <person name="Gluck-Thaler E."/>
            <person name="Korotkin H.B."/>
            <person name="Matheny P.B."/>
            <person name="Slot J.C."/>
        </authorList>
    </citation>
    <scope>NUCLEOTIDE SEQUENCE [LARGE SCALE GENOMIC DNA]</scope>
    <source>
        <strain evidence="1 2">2631</strain>
    </source>
</reference>
<dbReference type="Proteomes" id="UP000283269">
    <property type="component" value="Unassembled WGS sequence"/>
</dbReference>
<protein>
    <submittedName>
        <fullName evidence="1">Uncharacterized protein</fullName>
    </submittedName>
</protein>
<proteinExistence type="predicted"/>
<accession>A0A409WMV9</accession>